<keyword evidence="13" id="KW-0862">Zinc</keyword>
<evidence type="ECO:0000313" key="22">
    <source>
        <dbReference type="Proteomes" id="UP000789390"/>
    </source>
</evidence>
<dbReference type="Gene3D" id="3.30.2230.10">
    <property type="entry name" value="DUSP-like"/>
    <property type="match status" value="2"/>
</dbReference>
<name>A0A8J2RI39_9CRUS</name>
<dbReference type="GO" id="GO:0006508">
    <property type="term" value="P:proteolysis"/>
    <property type="evidence" value="ECO:0007669"/>
    <property type="project" value="UniProtKB-KW"/>
</dbReference>
<evidence type="ECO:0000256" key="5">
    <source>
        <dbReference type="ARBA" id="ARBA00022490"/>
    </source>
</evidence>
<keyword evidence="16" id="KW-0788">Thiol protease</keyword>
<dbReference type="GO" id="GO:0048471">
    <property type="term" value="C:perinuclear region of cytoplasm"/>
    <property type="evidence" value="ECO:0007669"/>
    <property type="project" value="UniProtKB-SubCell"/>
</dbReference>
<keyword evidence="12 16" id="KW-0378">Hydrolase</keyword>
<evidence type="ECO:0000256" key="7">
    <source>
        <dbReference type="ARBA" id="ARBA00022670"/>
    </source>
</evidence>
<feature type="compositionally biased region" description="Polar residues" evidence="17">
    <location>
        <begin position="314"/>
        <end position="325"/>
    </location>
</feature>
<dbReference type="InterPro" id="IPR050185">
    <property type="entry name" value="Ub_carboxyl-term_hydrolase"/>
</dbReference>
<feature type="domain" description="UBP-type" evidence="19">
    <location>
        <begin position="5"/>
        <end position="124"/>
    </location>
</feature>
<dbReference type="SMART" id="SM00695">
    <property type="entry name" value="DUSP"/>
    <property type="match status" value="2"/>
</dbReference>
<evidence type="ECO:0000256" key="4">
    <source>
        <dbReference type="ARBA" id="ARBA00008269"/>
    </source>
</evidence>
<evidence type="ECO:0000313" key="21">
    <source>
        <dbReference type="EMBL" id="CAH0100050.1"/>
    </source>
</evidence>
<organism evidence="21 22">
    <name type="scientific">Daphnia galeata</name>
    <dbReference type="NCBI Taxonomy" id="27404"/>
    <lineage>
        <taxon>Eukaryota</taxon>
        <taxon>Metazoa</taxon>
        <taxon>Ecdysozoa</taxon>
        <taxon>Arthropoda</taxon>
        <taxon>Crustacea</taxon>
        <taxon>Branchiopoda</taxon>
        <taxon>Diplostraca</taxon>
        <taxon>Cladocera</taxon>
        <taxon>Anomopoda</taxon>
        <taxon>Daphniidae</taxon>
        <taxon>Daphnia</taxon>
    </lineage>
</organism>
<dbReference type="InterPro" id="IPR018200">
    <property type="entry name" value="USP_CS"/>
</dbReference>
<dbReference type="Pfam" id="PF06337">
    <property type="entry name" value="DUSP"/>
    <property type="match status" value="2"/>
</dbReference>
<dbReference type="Pfam" id="PF00443">
    <property type="entry name" value="UCH"/>
    <property type="match status" value="1"/>
</dbReference>
<evidence type="ECO:0000256" key="3">
    <source>
        <dbReference type="ARBA" id="ARBA00004556"/>
    </source>
</evidence>
<keyword evidence="7 16" id="KW-0645">Protease</keyword>
<dbReference type="PROSITE" id="PS50271">
    <property type="entry name" value="ZF_UBP"/>
    <property type="match status" value="1"/>
</dbReference>
<dbReference type="InterPro" id="IPR006615">
    <property type="entry name" value="Pept_C19_DUSP"/>
</dbReference>
<protein>
    <recommendedName>
        <fullName evidence="16">Ubiquitin carboxyl-terminal hydrolase</fullName>
        <ecNumber evidence="16">3.4.19.12</ecNumber>
    </recommendedName>
</protein>
<evidence type="ECO:0000256" key="15">
    <source>
        <dbReference type="PROSITE-ProRule" id="PRU00502"/>
    </source>
</evidence>
<reference evidence="21" key="1">
    <citation type="submission" date="2021-11" db="EMBL/GenBank/DDBJ databases">
        <authorList>
            <person name="Schell T."/>
        </authorList>
    </citation>
    <scope>NUCLEOTIDE SEQUENCE</scope>
    <source>
        <strain evidence="21">M5</strain>
    </source>
</reference>
<dbReference type="EC" id="3.4.19.12" evidence="16"/>
<dbReference type="Pfam" id="PF02148">
    <property type="entry name" value="zf-UBP"/>
    <property type="match status" value="1"/>
</dbReference>
<evidence type="ECO:0000256" key="12">
    <source>
        <dbReference type="ARBA" id="ARBA00022801"/>
    </source>
</evidence>
<evidence type="ECO:0000259" key="20">
    <source>
        <dbReference type="PROSITE" id="PS51283"/>
    </source>
</evidence>
<keyword evidence="8" id="KW-0479">Metal-binding</keyword>
<dbReference type="SUPFAM" id="SSF57850">
    <property type="entry name" value="RING/U-box"/>
    <property type="match status" value="1"/>
</dbReference>
<dbReference type="SMART" id="SM00290">
    <property type="entry name" value="ZnF_UBP"/>
    <property type="match status" value="1"/>
</dbReference>
<evidence type="ECO:0000256" key="17">
    <source>
        <dbReference type="SAM" id="MobiDB-lite"/>
    </source>
</evidence>
<dbReference type="InterPro" id="IPR038765">
    <property type="entry name" value="Papain-like_cys_pep_sf"/>
</dbReference>
<feature type="region of interest" description="Disordered" evidence="17">
    <location>
        <begin position="273"/>
        <end position="357"/>
    </location>
</feature>
<dbReference type="Proteomes" id="UP000789390">
    <property type="component" value="Unassembled WGS sequence"/>
</dbReference>
<keyword evidence="10 15" id="KW-0863">Zinc-finger</keyword>
<dbReference type="Gene3D" id="3.90.70.10">
    <property type="entry name" value="Cysteine proteinases"/>
    <property type="match status" value="1"/>
</dbReference>
<comment type="similarity">
    <text evidence="4">Belongs to the peptidase C19 family. USP20/USP33 subfamily.</text>
</comment>
<evidence type="ECO:0000256" key="8">
    <source>
        <dbReference type="ARBA" id="ARBA00022723"/>
    </source>
</evidence>
<evidence type="ECO:0000256" key="1">
    <source>
        <dbReference type="ARBA" id="ARBA00000707"/>
    </source>
</evidence>
<evidence type="ECO:0000256" key="11">
    <source>
        <dbReference type="ARBA" id="ARBA00022786"/>
    </source>
</evidence>
<dbReference type="PANTHER" id="PTHR21646:SF86">
    <property type="entry name" value="UBIQUITIN CARBOXYL-TERMINAL HYDROLASE"/>
    <property type="match status" value="1"/>
</dbReference>
<evidence type="ECO:0000259" key="19">
    <source>
        <dbReference type="PROSITE" id="PS50271"/>
    </source>
</evidence>
<dbReference type="InterPro" id="IPR001607">
    <property type="entry name" value="Znf_UBP"/>
</dbReference>
<evidence type="ECO:0000256" key="13">
    <source>
        <dbReference type="ARBA" id="ARBA00022833"/>
    </source>
</evidence>
<comment type="catalytic activity">
    <reaction evidence="1 16">
        <text>Thiol-dependent hydrolysis of ester, thioester, amide, peptide and isopeptide bonds formed by the C-terminal Gly of ubiquitin (a 76-residue protein attached to proteins as an intracellular targeting signal).</text>
        <dbReference type="EC" id="3.4.19.12"/>
    </reaction>
</comment>
<dbReference type="InterPro" id="IPR028889">
    <property type="entry name" value="USP"/>
</dbReference>
<dbReference type="InterPro" id="IPR013083">
    <property type="entry name" value="Znf_RING/FYVE/PHD"/>
</dbReference>
<evidence type="ECO:0000259" key="18">
    <source>
        <dbReference type="PROSITE" id="PS50235"/>
    </source>
</evidence>
<feature type="compositionally biased region" description="Acidic residues" evidence="17">
    <location>
        <begin position="288"/>
        <end position="297"/>
    </location>
</feature>
<dbReference type="OrthoDB" id="73004at2759"/>
<keyword evidence="22" id="KW-1185">Reference proteome</keyword>
<keyword evidence="5" id="KW-0963">Cytoplasm</keyword>
<evidence type="ECO:0000256" key="16">
    <source>
        <dbReference type="RuleBase" id="RU366025"/>
    </source>
</evidence>
<dbReference type="GO" id="GO:0016579">
    <property type="term" value="P:protein deubiquitination"/>
    <property type="evidence" value="ECO:0007669"/>
    <property type="project" value="InterPro"/>
</dbReference>
<dbReference type="PROSITE" id="PS00972">
    <property type="entry name" value="USP_1"/>
    <property type="match status" value="1"/>
</dbReference>
<dbReference type="InterPro" id="IPR035927">
    <property type="entry name" value="DUSP-like_sf"/>
</dbReference>
<dbReference type="PROSITE" id="PS00973">
    <property type="entry name" value="USP_2"/>
    <property type="match status" value="1"/>
</dbReference>
<evidence type="ECO:0000256" key="10">
    <source>
        <dbReference type="ARBA" id="ARBA00022771"/>
    </source>
</evidence>
<evidence type="ECO:0000256" key="6">
    <source>
        <dbReference type="ARBA" id="ARBA00022583"/>
    </source>
</evidence>
<accession>A0A8J2RI39</accession>
<evidence type="ECO:0000256" key="14">
    <source>
        <dbReference type="ARBA" id="ARBA00023212"/>
    </source>
</evidence>
<keyword evidence="11 16" id="KW-0833">Ubl conjugation pathway</keyword>
<evidence type="ECO:0000256" key="9">
    <source>
        <dbReference type="ARBA" id="ARBA00022737"/>
    </source>
</evidence>
<dbReference type="GO" id="GO:0006897">
    <property type="term" value="P:endocytosis"/>
    <property type="evidence" value="ECO:0007669"/>
    <property type="project" value="UniProtKB-KW"/>
</dbReference>
<gene>
    <name evidence="21" type="ORF">DGAL_LOCUS2222</name>
</gene>
<dbReference type="GO" id="GO:0004843">
    <property type="term" value="F:cysteine-type deubiquitinase activity"/>
    <property type="evidence" value="ECO:0007669"/>
    <property type="project" value="UniProtKB-UniRule"/>
</dbReference>
<evidence type="ECO:0000256" key="2">
    <source>
        <dbReference type="ARBA" id="ARBA00004300"/>
    </source>
</evidence>
<dbReference type="PROSITE" id="PS50235">
    <property type="entry name" value="USP_3"/>
    <property type="match status" value="1"/>
</dbReference>
<feature type="domain" description="DUSP" evidence="20">
    <location>
        <begin position="702"/>
        <end position="802"/>
    </location>
</feature>
<keyword evidence="6" id="KW-0254">Endocytosis</keyword>
<dbReference type="Gene3D" id="3.30.40.10">
    <property type="entry name" value="Zinc/RING finger domain, C3HC4 (zinc finger)"/>
    <property type="match status" value="1"/>
</dbReference>
<comment type="subcellular location">
    <subcellularLocation>
        <location evidence="2">Cytoplasm</location>
        <location evidence="2">Cytoskeleton</location>
        <location evidence="2">Microtubule organizing center</location>
        <location evidence="2">Centrosome</location>
    </subcellularLocation>
    <subcellularLocation>
        <location evidence="3">Cytoplasm</location>
        <location evidence="3">Perinuclear region</location>
    </subcellularLocation>
</comment>
<comment type="caution">
    <text evidence="21">The sequence shown here is derived from an EMBL/GenBank/DDBJ whole genome shotgun (WGS) entry which is preliminary data.</text>
</comment>
<dbReference type="SUPFAM" id="SSF143791">
    <property type="entry name" value="DUSP-like"/>
    <property type="match status" value="2"/>
</dbReference>
<feature type="domain" description="USP" evidence="18">
    <location>
        <begin position="166"/>
        <end position="592"/>
    </location>
</feature>
<dbReference type="EMBL" id="CAKKLH010000030">
    <property type="protein sequence ID" value="CAH0100050.1"/>
    <property type="molecule type" value="Genomic_DNA"/>
</dbReference>
<dbReference type="GO" id="GO:0005813">
    <property type="term" value="C:centrosome"/>
    <property type="evidence" value="ECO:0007669"/>
    <property type="project" value="UniProtKB-SubCell"/>
</dbReference>
<feature type="compositionally biased region" description="Polar residues" evidence="17">
    <location>
        <begin position="348"/>
        <end position="357"/>
    </location>
</feature>
<dbReference type="PANTHER" id="PTHR21646">
    <property type="entry name" value="UBIQUITIN CARBOXYL-TERMINAL HYDROLASE"/>
    <property type="match status" value="1"/>
</dbReference>
<keyword evidence="9" id="KW-0677">Repeat</keyword>
<dbReference type="InterPro" id="IPR001394">
    <property type="entry name" value="Peptidase_C19_UCH"/>
</dbReference>
<feature type="domain" description="DUSP" evidence="20">
    <location>
        <begin position="595"/>
        <end position="693"/>
    </location>
</feature>
<dbReference type="SUPFAM" id="SSF54001">
    <property type="entry name" value="Cysteine proteinases"/>
    <property type="match status" value="1"/>
</dbReference>
<dbReference type="FunFam" id="3.30.2230.10:FF:000001">
    <property type="entry name" value="Ubiquitinyl hydrolase 1"/>
    <property type="match status" value="1"/>
</dbReference>
<dbReference type="GO" id="GO:0008270">
    <property type="term" value="F:zinc ion binding"/>
    <property type="evidence" value="ECO:0007669"/>
    <property type="project" value="UniProtKB-KW"/>
</dbReference>
<keyword evidence="14" id="KW-0206">Cytoskeleton</keyword>
<sequence>MEKKSQCIHAEQSCFSGLGELSSKANLNGVSKGLTSLVTEDAHCQECKVPGRNLWLCLHSKCYLILCGEANKDHSSDHFQDYNNHCLHLNLNTFRIWCYQCEAEMFPLNNEPAISQNLLTLFSKENTFDQLMRQKCETQGTINYYFPFDIQQQFITWLQFIYSGIVGLQNLGNTCYLNAALQALSNVPPMTKYFLECLPLTDRDKDKRTSLAKAYRNLIQNVWSEHPPSSIAPTSVLYAVKLVFQMFRGFQQHDSQEFLRCFMDQLHEELKEPIFDAQEPEGVRENSLSDDESEQSETESYLTCDSGVSDDEGSSQSCSNATYHSGSRKRTRSSSDSEFSDALDRSPSPRNTSVEGTASSSVKFRSIVSDAFDGQILSSVECLTCNLISNRLETFQDLSLPIPSRDQLYVIHQSVQQTPSQGEEQGWMSWMWSYLWGWFWGPSGRLQDCLSAFFSADELKGDNMYSCEKCKKLRNGIKFSMIEVLPEVLTIHLKRFRHEPLFSSKISSHISFPIRGLDMKPWLTRDCSSKITTYDLVAVIVHHGTAGGGHYTCYALNEPSSQWMEFDDSLARPVTVDTVANCQAYVLFYQKRRTNEMEDFRRHITNLTQQELEAQSNGGLLQFYISSKWFCKFKSFAEPGPIHNQDFLCPHGGVQPLKIERLEEVCSPVSAVVWEALHTRFGGGPACNRLFRCPICQQKQEVMDKRRREELDTFLELQRDFQNEKSSVPIYAIAMNWFRKWESFVKNRDSALPGPVENLPITILRNGNRLLRPSSDFAQLSAALWHLFHSHYGGGPEVIIRS</sequence>
<dbReference type="CDD" id="cd02674">
    <property type="entry name" value="Peptidase_C19R"/>
    <property type="match status" value="1"/>
</dbReference>
<proteinExistence type="inferred from homology"/>
<dbReference type="AlphaFoldDB" id="A0A8J2RI39"/>
<dbReference type="PROSITE" id="PS51283">
    <property type="entry name" value="DUSP"/>
    <property type="match status" value="2"/>
</dbReference>